<gene>
    <name evidence="2" type="ORF">MGAL_10B060700</name>
</gene>
<keyword evidence="1" id="KW-0732">Signal</keyword>
<evidence type="ECO:0000313" key="3">
    <source>
        <dbReference type="Proteomes" id="UP000596742"/>
    </source>
</evidence>
<dbReference type="OrthoDB" id="6086304at2759"/>
<comment type="caution">
    <text evidence="2">The sequence shown here is derived from an EMBL/GenBank/DDBJ whole genome shotgun (WGS) entry which is preliminary data.</text>
</comment>
<feature type="chain" id="PRO_5032839950" description="C1q domain-containing protein" evidence="1">
    <location>
        <begin position="19"/>
        <end position="374"/>
    </location>
</feature>
<protein>
    <recommendedName>
        <fullName evidence="4">C1q domain-containing protein</fullName>
    </recommendedName>
</protein>
<feature type="signal peptide" evidence="1">
    <location>
        <begin position="1"/>
        <end position="18"/>
    </location>
</feature>
<dbReference type="Proteomes" id="UP000596742">
    <property type="component" value="Unassembled WGS sequence"/>
</dbReference>
<sequence length="374" mass="42271">MEFIFVFVSLNFGVFCSGFLLDDRTSPSQPTGQSMSDKQFYMLMNLLTKEGNARLKLEDKISLLKKELLVTQQAVTTNYHTYHQSNETLIMELNIIKEDMRKMVHNYSNLQIKYDLVKAELNEVKLNSTQTSKYARVLEGEIETIKHLKIMADLQAIVNISIKANNTEHELKTTKTKLNSVVNDVNARKQDFIALFNKADLTEHNIDLTLKSMEKNFTSLTSQMLQLSQNISSSILEREVHSMSNRVAVTACVKEGPYSSSDKIRFLTIHLNMGISNSVISSLKSVGDFKCEKSGLYLLSGVFMSANTGTIELNKNGNSLVAGYGSVKDGHQSTTIIYLENLKQNDIIYFKNVDISRFFWGNLFSYISILQLTG</sequence>
<name>A0A8B6FPF4_MYTGA</name>
<dbReference type="InterPro" id="IPR008983">
    <property type="entry name" value="Tumour_necrosis_fac-like_dom"/>
</dbReference>
<reference evidence="2" key="1">
    <citation type="submission" date="2018-11" db="EMBL/GenBank/DDBJ databases">
        <authorList>
            <person name="Alioto T."/>
            <person name="Alioto T."/>
        </authorList>
    </citation>
    <scope>NUCLEOTIDE SEQUENCE</scope>
</reference>
<dbReference type="SUPFAM" id="SSF49842">
    <property type="entry name" value="TNF-like"/>
    <property type="match status" value="1"/>
</dbReference>
<accession>A0A8B6FPF4</accession>
<evidence type="ECO:0008006" key="4">
    <source>
        <dbReference type="Google" id="ProtNLM"/>
    </source>
</evidence>
<evidence type="ECO:0000256" key="1">
    <source>
        <dbReference type="SAM" id="SignalP"/>
    </source>
</evidence>
<evidence type="ECO:0000313" key="2">
    <source>
        <dbReference type="EMBL" id="VDI53088.1"/>
    </source>
</evidence>
<organism evidence="2 3">
    <name type="scientific">Mytilus galloprovincialis</name>
    <name type="common">Mediterranean mussel</name>
    <dbReference type="NCBI Taxonomy" id="29158"/>
    <lineage>
        <taxon>Eukaryota</taxon>
        <taxon>Metazoa</taxon>
        <taxon>Spiralia</taxon>
        <taxon>Lophotrochozoa</taxon>
        <taxon>Mollusca</taxon>
        <taxon>Bivalvia</taxon>
        <taxon>Autobranchia</taxon>
        <taxon>Pteriomorphia</taxon>
        <taxon>Mytilida</taxon>
        <taxon>Mytiloidea</taxon>
        <taxon>Mytilidae</taxon>
        <taxon>Mytilinae</taxon>
        <taxon>Mytilus</taxon>
    </lineage>
</organism>
<proteinExistence type="predicted"/>
<dbReference type="Gene3D" id="2.60.120.40">
    <property type="match status" value="1"/>
</dbReference>
<dbReference type="EMBL" id="UYJE01007257">
    <property type="protein sequence ID" value="VDI53088.1"/>
    <property type="molecule type" value="Genomic_DNA"/>
</dbReference>
<keyword evidence="3" id="KW-1185">Reference proteome</keyword>
<dbReference type="AlphaFoldDB" id="A0A8B6FPF4"/>